<dbReference type="GO" id="GO:0004109">
    <property type="term" value="F:coproporphyrinogen oxidase activity"/>
    <property type="evidence" value="ECO:0007669"/>
    <property type="project" value="InterPro"/>
</dbReference>
<gene>
    <name evidence="6" type="ORF">H4R34_003264</name>
</gene>
<dbReference type="CDD" id="cd01335">
    <property type="entry name" value="Radical_SAM"/>
    <property type="match status" value="1"/>
</dbReference>
<dbReference type="Pfam" id="PF04055">
    <property type="entry name" value="Radical_SAM"/>
    <property type="match status" value="1"/>
</dbReference>
<dbReference type="GO" id="GO:0006779">
    <property type="term" value="P:porphyrin-containing compound biosynthetic process"/>
    <property type="evidence" value="ECO:0007669"/>
    <property type="project" value="InterPro"/>
</dbReference>
<organism evidence="6 7">
    <name type="scientific">Dimargaris verticillata</name>
    <dbReference type="NCBI Taxonomy" id="2761393"/>
    <lineage>
        <taxon>Eukaryota</taxon>
        <taxon>Fungi</taxon>
        <taxon>Fungi incertae sedis</taxon>
        <taxon>Zoopagomycota</taxon>
        <taxon>Kickxellomycotina</taxon>
        <taxon>Dimargaritomycetes</taxon>
        <taxon>Dimargaritales</taxon>
        <taxon>Dimargaritaceae</taxon>
        <taxon>Dimargaris</taxon>
    </lineage>
</organism>
<comment type="caution">
    <text evidence="6">The sequence shown here is derived from an EMBL/GenBank/DDBJ whole genome shotgun (WGS) entry which is preliminary data.</text>
</comment>
<dbReference type="PROSITE" id="PS51918">
    <property type="entry name" value="RADICAL_SAM"/>
    <property type="match status" value="1"/>
</dbReference>
<keyword evidence="7" id="KW-1185">Reference proteome</keyword>
<dbReference type="InterPro" id="IPR034505">
    <property type="entry name" value="Coproporphyrinogen-III_oxidase"/>
</dbReference>
<dbReference type="InterPro" id="IPR058240">
    <property type="entry name" value="rSAM_sf"/>
</dbReference>
<comment type="function">
    <text evidence="4">May be a heme chaperone, appears to bind heme. Homologous bacterial proteins do not have oxygen-independent coproporphyrinogen-III oxidase activity. Binds 1 [4Fe-4S] cluster. The cluster is coordinated with 3 cysteines and an exchangeable S-adenosyl-L-methionine.</text>
</comment>
<dbReference type="SMART" id="SM00729">
    <property type="entry name" value="Elp3"/>
    <property type="match status" value="1"/>
</dbReference>
<feature type="domain" description="Radical SAM core" evidence="5">
    <location>
        <begin position="46"/>
        <end position="285"/>
    </location>
</feature>
<dbReference type="SFLD" id="SFLDS00029">
    <property type="entry name" value="Radical_SAM"/>
    <property type="match status" value="1"/>
</dbReference>
<dbReference type="Proteomes" id="UP001151582">
    <property type="component" value="Unassembled WGS sequence"/>
</dbReference>
<name>A0A9W8B781_9FUNG</name>
<evidence type="ECO:0000256" key="3">
    <source>
        <dbReference type="ARBA" id="ARBA00033094"/>
    </source>
</evidence>
<dbReference type="InterPro" id="IPR023404">
    <property type="entry name" value="rSAM_horseshoe"/>
</dbReference>
<dbReference type="SFLD" id="SFLDG01082">
    <property type="entry name" value="B12-binding_domain_containing"/>
    <property type="match status" value="1"/>
</dbReference>
<proteinExistence type="inferred from homology"/>
<dbReference type="PANTHER" id="PTHR13932:SF5">
    <property type="entry name" value="RADICAL S-ADENOSYL METHIONINE DOMAIN-CONTAINING PROTEIN 1, MITOCHONDRIAL"/>
    <property type="match status" value="1"/>
</dbReference>
<evidence type="ECO:0000256" key="2">
    <source>
        <dbReference type="ARBA" id="ARBA00014678"/>
    </source>
</evidence>
<protein>
    <recommendedName>
        <fullName evidence="2">Radical S-adenosyl methionine domain-containing protein 1, mitochondrial</fullName>
    </recommendedName>
    <alternativeName>
        <fullName evidence="3">Putative heme chaperone</fullName>
    </alternativeName>
</protein>
<dbReference type="SFLD" id="SFLDG01065">
    <property type="entry name" value="anaerobic_coproporphyrinogen-I"/>
    <property type="match status" value="1"/>
</dbReference>
<evidence type="ECO:0000259" key="5">
    <source>
        <dbReference type="PROSITE" id="PS51918"/>
    </source>
</evidence>
<accession>A0A9W8B781</accession>
<dbReference type="InterPro" id="IPR007197">
    <property type="entry name" value="rSAM"/>
</dbReference>
<dbReference type="InterPro" id="IPR006638">
    <property type="entry name" value="Elp3/MiaA/NifB-like_rSAM"/>
</dbReference>
<evidence type="ECO:0000256" key="1">
    <source>
        <dbReference type="ARBA" id="ARBA00006100"/>
    </source>
</evidence>
<evidence type="ECO:0000313" key="7">
    <source>
        <dbReference type="Proteomes" id="UP001151582"/>
    </source>
</evidence>
<reference evidence="6" key="1">
    <citation type="submission" date="2022-07" db="EMBL/GenBank/DDBJ databases">
        <title>Phylogenomic reconstructions and comparative analyses of Kickxellomycotina fungi.</title>
        <authorList>
            <person name="Reynolds N.K."/>
            <person name="Stajich J.E."/>
            <person name="Barry K."/>
            <person name="Grigoriev I.V."/>
            <person name="Crous P."/>
            <person name="Smith M.E."/>
        </authorList>
    </citation>
    <scope>NUCLEOTIDE SEQUENCE</scope>
    <source>
        <strain evidence="6">RSA 567</strain>
    </source>
</reference>
<dbReference type="GO" id="GO:0005739">
    <property type="term" value="C:mitochondrion"/>
    <property type="evidence" value="ECO:0007669"/>
    <property type="project" value="TreeGrafter"/>
</dbReference>
<dbReference type="AlphaFoldDB" id="A0A9W8B781"/>
<dbReference type="GO" id="GO:0051539">
    <property type="term" value="F:4 iron, 4 sulfur cluster binding"/>
    <property type="evidence" value="ECO:0007669"/>
    <property type="project" value="InterPro"/>
</dbReference>
<dbReference type="PANTHER" id="PTHR13932">
    <property type="entry name" value="COPROPORPHYRINIGEN III OXIDASE"/>
    <property type="match status" value="1"/>
</dbReference>
<sequence length="503" mass="56263">MTRFGALPRPSNVLSWGPKIGPTGSLPRPLVPYQAYTTKASKALPAAQPTPLTVYVHWPYCESKCTYCNFNKYVDPHPPVDRLADCLVTELRTSLAAHPGRPVQSVYFGGGTPSLAPPNVIERLLTTIATMNPFDRSQAEVTLEANPTSLELGKMRAFKHLGVNRLSLGIQTLDPSALQLLGRNHSVADALRALGTGQKLFPNNVTFDLIYGRPHQTVNQWQNELRLALECADSHLSLYELTYKRGTPLFKALESGKVERLSDNTLSAMYELSIEASTRAIQSKELCYCPIQVCREYDLYHYEVSNFARCESVPSQIFPRHLVANDPTSADIIRSFRSQGYHNASYWRGADYIGIGPGAHGRITDHHTGQRLRTYRILNPPEWMQQCQSIGHGLRKTQPLTAEEIREELLVFSLRMKEGLSDYRLAQYTTGGQTLLEWLNREQVELFIESEHMELVEAPVFDQCAKDASTAICSSPLLSLSPTLRPTEKGLAVIDSILPRLIQ</sequence>
<dbReference type="Gene3D" id="3.80.30.20">
    <property type="entry name" value="tm_1862 like domain"/>
    <property type="match status" value="1"/>
</dbReference>
<evidence type="ECO:0000256" key="4">
    <source>
        <dbReference type="ARBA" id="ARBA00045130"/>
    </source>
</evidence>
<dbReference type="SUPFAM" id="SSF102114">
    <property type="entry name" value="Radical SAM enzymes"/>
    <property type="match status" value="1"/>
</dbReference>
<dbReference type="OrthoDB" id="431409at2759"/>
<dbReference type="SFLD" id="SFLDF00562">
    <property type="entry name" value="HemN-like__clustered_with_heat"/>
    <property type="match status" value="1"/>
</dbReference>
<evidence type="ECO:0000313" key="6">
    <source>
        <dbReference type="EMBL" id="KAJ1978273.1"/>
    </source>
</evidence>
<comment type="similarity">
    <text evidence="1">Belongs to the anaerobic coproporphyrinogen-III oxidase family. HemW subfamily.</text>
</comment>
<dbReference type="InterPro" id="IPR004559">
    <property type="entry name" value="HemW-like"/>
</dbReference>
<dbReference type="EMBL" id="JANBQB010000287">
    <property type="protein sequence ID" value="KAJ1978273.1"/>
    <property type="molecule type" value="Genomic_DNA"/>
</dbReference>